<dbReference type="RefSeq" id="WP_238303174.1">
    <property type="nucleotide sequence ID" value="NZ_BPQM01000057.1"/>
</dbReference>
<dbReference type="Proteomes" id="UP001055108">
    <property type="component" value="Unassembled WGS sequence"/>
</dbReference>
<comment type="caution">
    <text evidence="2">The sequence shown here is derived from an EMBL/GenBank/DDBJ whole genome shotgun (WGS) entry which is preliminary data.</text>
</comment>
<evidence type="ECO:0000313" key="2">
    <source>
        <dbReference type="EMBL" id="GJD79219.1"/>
    </source>
</evidence>
<sequence length="392" mass="41208">MQRGDDGPVALLAWELGAGFGHARRLLTAARGLIAVGFRVRVCQRELWACAEEFLELGVPNFQAPHHRTQLPPGTTFRARGYADMMAVTGYQSVEGLLPTVLGWDALIDAVRPDVVVADYAPMLALAAHGRVPLVAIGDGFVLPPTEGDRFPVLRAGTAMADEAVLARNAGLVLVTRRQTGLVSLPKLIGGQARVVCTYPESDVYAGQRETPAAGPLTVPGGPLAPAPGGAVFFYLAADFPHTAKLLQALCDSRLPAEGFVRDAPESLRAALRANGIRLHDRPPPLGDALARAGLVVHHGGIGTIESCLAAGRPQLLLPRHFEQTLNAEVLVAQGVARRLPVPFTLAEARAQLAESARSPDLLARAQGVADALAGRPGSLDTLVTACRALAA</sequence>
<dbReference type="EMBL" id="BPQM01000057">
    <property type="protein sequence ID" value="GJD79219.1"/>
    <property type="molecule type" value="Genomic_DNA"/>
</dbReference>
<evidence type="ECO:0000313" key="3">
    <source>
        <dbReference type="Proteomes" id="UP001055108"/>
    </source>
</evidence>
<dbReference type="AlphaFoldDB" id="A0AA37HNV0"/>
<feature type="domain" description="Erythromycin biosynthesis protein CIII-like C-terminal" evidence="1">
    <location>
        <begin position="275"/>
        <end position="377"/>
    </location>
</feature>
<accession>A0AA37HNV0</accession>
<evidence type="ECO:0000259" key="1">
    <source>
        <dbReference type="Pfam" id="PF06722"/>
    </source>
</evidence>
<dbReference type="SUPFAM" id="SSF53756">
    <property type="entry name" value="UDP-Glycosyltransferase/glycogen phosphorylase"/>
    <property type="match status" value="1"/>
</dbReference>
<dbReference type="GO" id="GO:0016757">
    <property type="term" value="F:glycosyltransferase activity"/>
    <property type="evidence" value="ECO:0007669"/>
    <property type="project" value="UniProtKB-ARBA"/>
</dbReference>
<proteinExistence type="predicted"/>
<dbReference type="Pfam" id="PF06722">
    <property type="entry name" value="EryCIII-like_C"/>
    <property type="match status" value="1"/>
</dbReference>
<gene>
    <name evidence="2" type="primary">murG_2</name>
    <name evidence="2" type="ORF">NBEOAGPD_2442</name>
</gene>
<name>A0AA37HNV0_9HYPH</name>
<dbReference type="InterPro" id="IPR050426">
    <property type="entry name" value="Glycosyltransferase_28"/>
</dbReference>
<keyword evidence="3" id="KW-1185">Reference proteome</keyword>
<protein>
    <submittedName>
        <fullName evidence="2">UDP-N-acetylglucosamine--N-acetylmuramyl-(Pentapeptide) pyrophosphoryl-undecaprenol N-acetylglucosamine transferase</fullName>
    </submittedName>
</protein>
<dbReference type="InterPro" id="IPR010610">
    <property type="entry name" value="EryCIII-like_C"/>
</dbReference>
<dbReference type="PANTHER" id="PTHR48050">
    <property type="entry name" value="STEROL 3-BETA-GLUCOSYLTRANSFERASE"/>
    <property type="match status" value="1"/>
</dbReference>
<reference evidence="2" key="1">
    <citation type="journal article" date="2016" name="Front. Microbiol.">
        <title>Genome Sequence of the Piezophilic, Mesophilic Sulfate-Reducing Bacterium Desulfovibrio indicus J2T.</title>
        <authorList>
            <person name="Cao J."/>
            <person name="Maignien L."/>
            <person name="Shao Z."/>
            <person name="Alain K."/>
            <person name="Jebbar M."/>
        </authorList>
    </citation>
    <scope>NUCLEOTIDE SEQUENCE</scope>
    <source>
        <strain evidence="2">NBRC 103626</strain>
    </source>
</reference>
<dbReference type="Gene3D" id="3.40.50.2000">
    <property type="entry name" value="Glycogen Phosphorylase B"/>
    <property type="match status" value="2"/>
</dbReference>
<keyword evidence="2" id="KW-0808">Transferase</keyword>
<organism evidence="2 3">
    <name type="scientific">Methylobacterium gregans</name>
    <dbReference type="NCBI Taxonomy" id="374424"/>
    <lineage>
        <taxon>Bacteria</taxon>
        <taxon>Pseudomonadati</taxon>
        <taxon>Pseudomonadota</taxon>
        <taxon>Alphaproteobacteria</taxon>
        <taxon>Hyphomicrobiales</taxon>
        <taxon>Methylobacteriaceae</taxon>
        <taxon>Methylobacterium</taxon>
    </lineage>
</organism>
<reference evidence="2" key="2">
    <citation type="submission" date="2021-08" db="EMBL/GenBank/DDBJ databases">
        <authorList>
            <person name="Tani A."/>
            <person name="Ola A."/>
            <person name="Ogura Y."/>
            <person name="Katsura K."/>
            <person name="Hayashi T."/>
        </authorList>
    </citation>
    <scope>NUCLEOTIDE SEQUENCE</scope>
    <source>
        <strain evidence="2">NBRC 103626</strain>
    </source>
</reference>
<dbReference type="PANTHER" id="PTHR48050:SF13">
    <property type="entry name" value="STEROL 3-BETA-GLUCOSYLTRANSFERASE UGT80A2"/>
    <property type="match status" value="1"/>
</dbReference>